<dbReference type="Pfam" id="PF05227">
    <property type="entry name" value="CHASE3"/>
    <property type="match status" value="1"/>
</dbReference>
<reference evidence="7 8" key="1">
    <citation type="submission" date="2024-06" db="EMBL/GenBank/DDBJ databases">
        <title>Sorghum-associated microbial communities from plants grown in Nebraska, USA.</title>
        <authorList>
            <person name="Schachtman D."/>
        </authorList>
    </citation>
    <scope>NUCLEOTIDE SEQUENCE [LARGE SCALE GENOMIC DNA]</scope>
    <source>
        <strain evidence="7 8">2709</strain>
    </source>
</reference>
<dbReference type="SMART" id="SM00387">
    <property type="entry name" value="HATPase_c"/>
    <property type="match status" value="1"/>
</dbReference>
<protein>
    <submittedName>
        <fullName evidence="7">Signal transduction histidine kinase</fullName>
    </submittedName>
</protein>
<evidence type="ECO:0000256" key="4">
    <source>
        <dbReference type="SAM" id="Coils"/>
    </source>
</evidence>
<dbReference type="InterPro" id="IPR007891">
    <property type="entry name" value="CHASE3"/>
</dbReference>
<evidence type="ECO:0000313" key="7">
    <source>
        <dbReference type="EMBL" id="MET4577894.1"/>
    </source>
</evidence>
<name>A0ABV2QA29_9BURK</name>
<proteinExistence type="predicted"/>
<keyword evidence="5" id="KW-0472">Membrane</keyword>
<dbReference type="CDD" id="cd16917">
    <property type="entry name" value="HATPase_UhpB-NarQ-NarX-like"/>
    <property type="match status" value="1"/>
</dbReference>
<keyword evidence="1" id="KW-0808">Transferase</keyword>
<dbReference type="Proteomes" id="UP001549320">
    <property type="component" value="Unassembled WGS sequence"/>
</dbReference>
<feature type="domain" description="Histidine kinase" evidence="6">
    <location>
        <begin position="273"/>
        <end position="466"/>
    </location>
</feature>
<dbReference type="EMBL" id="JBEPSH010000005">
    <property type="protein sequence ID" value="MET4577894.1"/>
    <property type="molecule type" value="Genomic_DNA"/>
</dbReference>
<keyword evidence="4" id="KW-0175">Coiled coil</keyword>
<dbReference type="PANTHER" id="PTHR24421:SF58">
    <property type="entry name" value="SIGNAL TRANSDUCTION HISTIDINE-PROTEIN KINASE_PHOSPHATASE UHPB"/>
    <property type="match status" value="1"/>
</dbReference>
<dbReference type="CDD" id="cd19410">
    <property type="entry name" value="HK9-like_sensor"/>
    <property type="match status" value="1"/>
</dbReference>
<dbReference type="InterPro" id="IPR011712">
    <property type="entry name" value="Sig_transdc_His_kin_sub3_dim/P"/>
</dbReference>
<evidence type="ECO:0000256" key="3">
    <source>
        <dbReference type="ARBA" id="ARBA00023012"/>
    </source>
</evidence>
<dbReference type="InterPro" id="IPR050482">
    <property type="entry name" value="Sensor_HK_TwoCompSys"/>
</dbReference>
<organism evidence="7 8">
    <name type="scientific">Ottowia thiooxydans</name>
    <dbReference type="NCBI Taxonomy" id="219182"/>
    <lineage>
        <taxon>Bacteria</taxon>
        <taxon>Pseudomonadati</taxon>
        <taxon>Pseudomonadota</taxon>
        <taxon>Betaproteobacteria</taxon>
        <taxon>Burkholderiales</taxon>
        <taxon>Comamonadaceae</taxon>
        <taxon>Ottowia</taxon>
    </lineage>
</organism>
<evidence type="ECO:0000256" key="1">
    <source>
        <dbReference type="ARBA" id="ARBA00022679"/>
    </source>
</evidence>
<dbReference type="Gene3D" id="1.20.5.1930">
    <property type="match status" value="1"/>
</dbReference>
<feature type="transmembrane region" description="Helical" evidence="5">
    <location>
        <begin position="29"/>
        <end position="46"/>
    </location>
</feature>
<comment type="caution">
    <text evidence="7">The sequence shown here is derived from an EMBL/GenBank/DDBJ whole genome shotgun (WGS) entry which is preliminary data.</text>
</comment>
<dbReference type="GO" id="GO:0016301">
    <property type="term" value="F:kinase activity"/>
    <property type="evidence" value="ECO:0007669"/>
    <property type="project" value="UniProtKB-KW"/>
</dbReference>
<gene>
    <name evidence="7" type="ORF">ABIE13_003005</name>
</gene>
<dbReference type="RefSeq" id="WP_354444641.1">
    <property type="nucleotide sequence ID" value="NZ_JBEPSH010000005.1"/>
</dbReference>
<dbReference type="InterPro" id="IPR003594">
    <property type="entry name" value="HATPase_dom"/>
</dbReference>
<evidence type="ECO:0000259" key="6">
    <source>
        <dbReference type="PROSITE" id="PS50109"/>
    </source>
</evidence>
<evidence type="ECO:0000313" key="8">
    <source>
        <dbReference type="Proteomes" id="UP001549320"/>
    </source>
</evidence>
<dbReference type="Pfam" id="PF07730">
    <property type="entry name" value="HisKA_3"/>
    <property type="match status" value="1"/>
</dbReference>
<dbReference type="PROSITE" id="PS50109">
    <property type="entry name" value="HIS_KIN"/>
    <property type="match status" value="1"/>
</dbReference>
<accession>A0ABV2QA29</accession>
<dbReference type="InterPro" id="IPR036890">
    <property type="entry name" value="HATPase_C_sf"/>
</dbReference>
<dbReference type="PANTHER" id="PTHR24421">
    <property type="entry name" value="NITRATE/NITRITE SENSOR PROTEIN NARX-RELATED"/>
    <property type="match status" value="1"/>
</dbReference>
<keyword evidence="5" id="KW-1133">Transmembrane helix</keyword>
<dbReference type="Pfam" id="PF02518">
    <property type="entry name" value="HATPase_c"/>
    <property type="match status" value="1"/>
</dbReference>
<keyword evidence="5" id="KW-0812">Transmembrane</keyword>
<dbReference type="SUPFAM" id="SSF55874">
    <property type="entry name" value="ATPase domain of HSP90 chaperone/DNA topoisomerase II/histidine kinase"/>
    <property type="match status" value="1"/>
</dbReference>
<feature type="coiled-coil region" evidence="4">
    <location>
        <begin position="228"/>
        <end position="255"/>
    </location>
</feature>
<dbReference type="Gene3D" id="3.30.565.10">
    <property type="entry name" value="Histidine kinase-like ATPase, C-terminal domain"/>
    <property type="match status" value="1"/>
</dbReference>
<keyword evidence="2 7" id="KW-0418">Kinase</keyword>
<dbReference type="InterPro" id="IPR005467">
    <property type="entry name" value="His_kinase_dom"/>
</dbReference>
<keyword evidence="3" id="KW-0902">Two-component regulatory system</keyword>
<evidence type="ECO:0000256" key="5">
    <source>
        <dbReference type="SAM" id="Phobius"/>
    </source>
</evidence>
<evidence type="ECO:0000256" key="2">
    <source>
        <dbReference type="ARBA" id="ARBA00022777"/>
    </source>
</evidence>
<feature type="transmembrane region" description="Helical" evidence="5">
    <location>
        <begin position="201"/>
        <end position="221"/>
    </location>
</feature>
<keyword evidence="8" id="KW-1185">Reference proteome</keyword>
<sequence length="499" mass="55243">MTTNSSSPGVSPHHSPDASALKRYSARNLRLALIVAALCALAMGFMNEGTHRRTNEVMAEIQNAHHLRASINTLARALSEAESGQRGFIMTGDRRYLAPYDDALNEIARVKRVLDTQQTGMVVSVDKIVSFRNFMSQKLAEMALTIRMREDNRPEVVDFVITSNIGLEQMAAFRAQSDALLTDADKFVNDRRVELKRLLSFSRFGLAMGVLAAFIAFFLHVRQTRALHRQAEGHQRALEAERDALETQVRERTKRLGELATHLQQAVEEERAHLARELHDELGALLTAAKLDVARLKSRMPKDAPEFTDRLQHLTETLNQGIALKRRIIEDLRPSSLSNLGLVASLEILAREFSERSGIPIETVLEPVDLDPASELTIYRTVQEALTNIGKYADAQHIRVTLKNYVYHAEVSIVDDGRGFDPKVLPQTSHGLVGMRHRVEGGGGRLDINSSPGRGTRIIGTVPRHHARDQEGLAVASNAMSVNSYALEAGKPTPDSAPG</sequence>